<name>A0A2R5FD94_9STRA</name>
<reference evidence="1 2" key="1">
    <citation type="submission" date="2017-12" db="EMBL/GenBank/DDBJ databases">
        <title>Sequencing, de novo assembly and annotation of complete genome of a new Thraustochytrid species, strain FCC1311.</title>
        <authorList>
            <person name="Sedici K."/>
            <person name="Godart F."/>
            <person name="Aiese Cigliano R."/>
            <person name="Sanseverino W."/>
            <person name="Barakat M."/>
            <person name="Ortet P."/>
            <person name="Marechal E."/>
            <person name="Cagnac O."/>
            <person name="Amato A."/>
        </authorList>
    </citation>
    <scope>NUCLEOTIDE SEQUENCE [LARGE SCALE GENOMIC DNA]</scope>
</reference>
<dbReference type="EMBL" id="BEYU01001469">
    <property type="protein sequence ID" value="GBG16226.1"/>
    <property type="molecule type" value="Genomic_DNA"/>
</dbReference>
<feature type="non-terminal residue" evidence="1">
    <location>
        <position position="133"/>
    </location>
</feature>
<dbReference type="InParanoid" id="A0A2R5FD94"/>
<gene>
    <name evidence="1" type="ORF">FCC1311_117012</name>
</gene>
<evidence type="ECO:0000313" key="1">
    <source>
        <dbReference type="EMBL" id="GBG16226.1"/>
    </source>
</evidence>
<protein>
    <submittedName>
        <fullName evidence="1">Uncharacterized protein</fullName>
    </submittedName>
</protein>
<keyword evidence="2" id="KW-1185">Reference proteome</keyword>
<feature type="non-terminal residue" evidence="1">
    <location>
        <position position="1"/>
    </location>
</feature>
<dbReference type="AlphaFoldDB" id="A0A2R5FD94"/>
<evidence type="ECO:0000313" key="2">
    <source>
        <dbReference type="Proteomes" id="UP000241890"/>
    </source>
</evidence>
<sequence>DLNIVAELVTAFDYEKLLDLTLSQLLAVQEDQSLHLAEHALDCWLSTYYDEGFFIRQLDVTLGDLSGVTLTSTREILSEGMEEMVGAIVELVAYFYASAIPRMLQNCAVPYVNNVMFKTLDLASCPNSEQIVP</sequence>
<proteinExistence type="predicted"/>
<comment type="caution">
    <text evidence="1">The sequence shown here is derived from an EMBL/GenBank/DDBJ whole genome shotgun (WGS) entry which is preliminary data.</text>
</comment>
<accession>A0A2R5FD94</accession>
<dbReference type="Proteomes" id="UP000241890">
    <property type="component" value="Unassembled WGS sequence"/>
</dbReference>
<organism evidence="1 2">
    <name type="scientific">Hondaea fermentalgiana</name>
    <dbReference type="NCBI Taxonomy" id="2315210"/>
    <lineage>
        <taxon>Eukaryota</taxon>
        <taxon>Sar</taxon>
        <taxon>Stramenopiles</taxon>
        <taxon>Bigyra</taxon>
        <taxon>Labyrinthulomycetes</taxon>
        <taxon>Thraustochytrida</taxon>
        <taxon>Thraustochytriidae</taxon>
        <taxon>Hondaea</taxon>
    </lineage>
</organism>